<proteinExistence type="predicted"/>
<gene>
    <name evidence="2" type="ORF">B0H63DRAFT_469444</name>
</gene>
<dbReference type="Pfam" id="PF06985">
    <property type="entry name" value="HET"/>
    <property type="match status" value="1"/>
</dbReference>
<evidence type="ECO:0000313" key="3">
    <source>
        <dbReference type="Proteomes" id="UP001285441"/>
    </source>
</evidence>
<keyword evidence="3" id="KW-1185">Reference proteome</keyword>
<protein>
    <recommendedName>
        <fullName evidence="1">Heterokaryon incompatibility domain-containing protein</fullName>
    </recommendedName>
</protein>
<evidence type="ECO:0000313" key="2">
    <source>
        <dbReference type="EMBL" id="KAK3387188.1"/>
    </source>
</evidence>
<dbReference type="InterPro" id="IPR052895">
    <property type="entry name" value="HetReg/Transcr_Mod"/>
</dbReference>
<dbReference type="PANTHER" id="PTHR24148:SF64">
    <property type="entry name" value="HETEROKARYON INCOMPATIBILITY DOMAIN-CONTAINING PROTEIN"/>
    <property type="match status" value="1"/>
</dbReference>
<dbReference type="AlphaFoldDB" id="A0AAE0U152"/>
<comment type="caution">
    <text evidence="2">The sequence shown here is derived from an EMBL/GenBank/DDBJ whole genome shotgun (WGS) entry which is preliminary data.</text>
</comment>
<dbReference type="Proteomes" id="UP001285441">
    <property type="component" value="Unassembled WGS sequence"/>
</dbReference>
<organism evidence="2 3">
    <name type="scientific">Podospora didyma</name>
    <dbReference type="NCBI Taxonomy" id="330526"/>
    <lineage>
        <taxon>Eukaryota</taxon>
        <taxon>Fungi</taxon>
        <taxon>Dikarya</taxon>
        <taxon>Ascomycota</taxon>
        <taxon>Pezizomycotina</taxon>
        <taxon>Sordariomycetes</taxon>
        <taxon>Sordariomycetidae</taxon>
        <taxon>Sordariales</taxon>
        <taxon>Podosporaceae</taxon>
        <taxon>Podospora</taxon>
    </lineage>
</organism>
<dbReference type="InterPro" id="IPR010730">
    <property type="entry name" value="HET"/>
</dbReference>
<name>A0AAE0U152_9PEZI</name>
<reference evidence="2" key="2">
    <citation type="submission" date="2023-06" db="EMBL/GenBank/DDBJ databases">
        <authorList>
            <consortium name="Lawrence Berkeley National Laboratory"/>
            <person name="Haridas S."/>
            <person name="Hensen N."/>
            <person name="Bonometti L."/>
            <person name="Westerberg I."/>
            <person name="Brannstrom I.O."/>
            <person name="Guillou S."/>
            <person name="Cros-Aarteil S."/>
            <person name="Calhoun S."/>
            <person name="Kuo A."/>
            <person name="Mondo S."/>
            <person name="Pangilinan J."/>
            <person name="Riley R."/>
            <person name="LaButti K."/>
            <person name="Andreopoulos B."/>
            <person name="Lipzen A."/>
            <person name="Chen C."/>
            <person name="Yanf M."/>
            <person name="Daum C."/>
            <person name="Ng V."/>
            <person name="Clum A."/>
            <person name="Steindorff A."/>
            <person name="Ohm R."/>
            <person name="Martin F."/>
            <person name="Silar P."/>
            <person name="Natvig D."/>
            <person name="Lalanne C."/>
            <person name="Gautier V."/>
            <person name="Ament-velasquez S.L."/>
            <person name="Kruys A."/>
            <person name="Hutchinson M.I."/>
            <person name="Powell A.J."/>
            <person name="Barry K."/>
            <person name="Miller A.N."/>
            <person name="Grigoriev I.V."/>
            <person name="Debuchy R."/>
            <person name="Gladieux P."/>
            <person name="Thoren M.H."/>
            <person name="Johannesson H."/>
        </authorList>
    </citation>
    <scope>NUCLEOTIDE SEQUENCE</scope>
    <source>
        <strain evidence="2">CBS 232.78</strain>
    </source>
</reference>
<sequence length="129" mass="14593">MGSWKLSEAWHDRLGGFTHTAQKHETFATVARLKWGDYICLSYTWGDDDGKGDEKAHAVFLDDVSVAVSKHLEKALRDLRESHECRLGMKVWVDALCVNQADTADRNAHVLRVKDIFGRTFSDDLDEGT</sequence>
<feature type="domain" description="Heterokaryon incompatibility" evidence="1">
    <location>
        <begin position="38"/>
        <end position="119"/>
    </location>
</feature>
<dbReference type="EMBL" id="JAULSW010000003">
    <property type="protein sequence ID" value="KAK3387188.1"/>
    <property type="molecule type" value="Genomic_DNA"/>
</dbReference>
<evidence type="ECO:0000259" key="1">
    <source>
        <dbReference type="Pfam" id="PF06985"/>
    </source>
</evidence>
<accession>A0AAE0U152</accession>
<dbReference type="PANTHER" id="PTHR24148">
    <property type="entry name" value="ANKYRIN REPEAT DOMAIN-CONTAINING PROTEIN 39 HOMOLOG-RELATED"/>
    <property type="match status" value="1"/>
</dbReference>
<reference evidence="2" key="1">
    <citation type="journal article" date="2023" name="Mol. Phylogenet. Evol.">
        <title>Genome-scale phylogeny and comparative genomics of the fungal order Sordariales.</title>
        <authorList>
            <person name="Hensen N."/>
            <person name="Bonometti L."/>
            <person name="Westerberg I."/>
            <person name="Brannstrom I.O."/>
            <person name="Guillou S."/>
            <person name="Cros-Aarteil S."/>
            <person name="Calhoun S."/>
            <person name="Haridas S."/>
            <person name="Kuo A."/>
            <person name="Mondo S."/>
            <person name="Pangilinan J."/>
            <person name="Riley R."/>
            <person name="LaButti K."/>
            <person name="Andreopoulos B."/>
            <person name="Lipzen A."/>
            <person name="Chen C."/>
            <person name="Yan M."/>
            <person name="Daum C."/>
            <person name="Ng V."/>
            <person name="Clum A."/>
            <person name="Steindorff A."/>
            <person name="Ohm R.A."/>
            <person name="Martin F."/>
            <person name="Silar P."/>
            <person name="Natvig D.O."/>
            <person name="Lalanne C."/>
            <person name="Gautier V."/>
            <person name="Ament-Velasquez S.L."/>
            <person name="Kruys A."/>
            <person name="Hutchinson M.I."/>
            <person name="Powell A.J."/>
            <person name="Barry K."/>
            <person name="Miller A.N."/>
            <person name="Grigoriev I.V."/>
            <person name="Debuchy R."/>
            <person name="Gladieux P."/>
            <person name="Hiltunen Thoren M."/>
            <person name="Johannesson H."/>
        </authorList>
    </citation>
    <scope>NUCLEOTIDE SEQUENCE</scope>
    <source>
        <strain evidence="2">CBS 232.78</strain>
    </source>
</reference>